<accession>A0A0B1T5X7</accession>
<proteinExistence type="predicted"/>
<evidence type="ECO:0000313" key="2">
    <source>
        <dbReference type="Proteomes" id="UP000053660"/>
    </source>
</evidence>
<name>A0A0B1T5X7_OESDE</name>
<evidence type="ECO:0000313" key="1">
    <source>
        <dbReference type="EMBL" id="KHJ92983.1"/>
    </source>
</evidence>
<sequence length="193" mass="22002">MVFDGVLKEIADFFLSSPSHRENAFGLERVTPKIKTAIVQCNAAEVCRLVNGVVYCLQREIGEHMLIKSGHCSIQDVVNKFEDCGGKRKHLLVIEQAESLSSGFLNGLFYSLASLQCEIIVLLCVSTKQTMFTSRVSRRCLALLHTHRFLFSLSKEVFYNLLRATLLNPSFTDLRPHPKLVLFLRWVCVYYRV</sequence>
<dbReference type="AlphaFoldDB" id="A0A0B1T5X7"/>
<organism evidence="1 2">
    <name type="scientific">Oesophagostomum dentatum</name>
    <name type="common">Nodular worm</name>
    <dbReference type="NCBI Taxonomy" id="61180"/>
    <lineage>
        <taxon>Eukaryota</taxon>
        <taxon>Metazoa</taxon>
        <taxon>Ecdysozoa</taxon>
        <taxon>Nematoda</taxon>
        <taxon>Chromadorea</taxon>
        <taxon>Rhabditida</taxon>
        <taxon>Rhabditina</taxon>
        <taxon>Rhabditomorpha</taxon>
        <taxon>Strongyloidea</taxon>
        <taxon>Strongylidae</taxon>
        <taxon>Oesophagostomum</taxon>
    </lineage>
</organism>
<dbReference type="EMBL" id="KN551013">
    <property type="protein sequence ID" value="KHJ92983.1"/>
    <property type="molecule type" value="Genomic_DNA"/>
</dbReference>
<dbReference type="Proteomes" id="UP000053660">
    <property type="component" value="Unassembled WGS sequence"/>
</dbReference>
<keyword evidence="2" id="KW-1185">Reference proteome</keyword>
<reference evidence="1 2" key="1">
    <citation type="submission" date="2014-03" db="EMBL/GenBank/DDBJ databases">
        <title>Draft genome of the hookworm Oesophagostomum dentatum.</title>
        <authorList>
            <person name="Mitreva M."/>
        </authorList>
    </citation>
    <scope>NUCLEOTIDE SEQUENCE [LARGE SCALE GENOMIC DNA]</scope>
    <source>
        <strain evidence="1 2">OD-Hann</strain>
    </source>
</reference>
<dbReference type="OrthoDB" id="5855766at2759"/>
<protein>
    <submittedName>
        <fullName evidence="1">Uncharacterized protein</fullName>
    </submittedName>
</protein>
<gene>
    <name evidence="1" type="ORF">OESDEN_07116</name>
</gene>